<dbReference type="Pfam" id="PF04985">
    <property type="entry name" value="Phage_tube"/>
    <property type="match status" value="1"/>
</dbReference>
<sequence>MNKIPEKLINYSVYREGAEWLGTADVELPSLEALSETLKGAGIAGEVDSPVLGHYAAMTATLNWRTMNKSQFKLAAQKSHALDFRGAMQVFDAGSGTYEPTGVRVSIRGVPKTTGIGKFEVGATTDSSNELSVSYLKIEVDGERIVEIDQFNYIAFIDGEDVLEKVRQILGQ</sequence>
<gene>
    <name evidence="1" type="ORF">QNI29_03535</name>
</gene>
<dbReference type="RefSeq" id="WP_231418747.1">
    <property type="nucleotide sequence ID" value="NZ_CP126446.1"/>
</dbReference>
<organism evidence="1 2">
    <name type="scientific">Pontibacillus chungwhensis</name>
    <dbReference type="NCBI Taxonomy" id="265426"/>
    <lineage>
        <taxon>Bacteria</taxon>
        <taxon>Bacillati</taxon>
        <taxon>Bacillota</taxon>
        <taxon>Bacilli</taxon>
        <taxon>Bacillales</taxon>
        <taxon>Bacillaceae</taxon>
        <taxon>Pontibacillus</taxon>
    </lineage>
</organism>
<protein>
    <submittedName>
        <fullName evidence="1">Phage major tail tube protein</fullName>
    </submittedName>
</protein>
<accession>A0ABY8V3X5</accession>
<evidence type="ECO:0000313" key="1">
    <source>
        <dbReference type="EMBL" id="WIG00124.1"/>
    </source>
</evidence>
<dbReference type="InterPro" id="IPR006498">
    <property type="entry name" value="Tail_tube"/>
</dbReference>
<dbReference type="Proteomes" id="UP001236652">
    <property type="component" value="Chromosome"/>
</dbReference>
<keyword evidence="2" id="KW-1185">Reference proteome</keyword>
<reference evidence="1 2" key="1">
    <citation type="submission" date="2023-05" db="EMBL/GenBank/DDBJ databases">
        <title>Comparative genomics reveals the evidence of polycyclic aromatic hydrocarbons degradation in moderately halophilic genus Pontibacillus.</title>
        <authorList>
            <person name="Yang H."/>
            <person name="Qian Z."/>
        </authorList>
    </citation>
    <scope>NUCLEOTIDE SEQUENCE [LARGE SCALE GENOMIC DNA]</scope>
    <source>
        <strain evidence="2">HN14</strain>
    </source>
</reference>
<dbReference type="EMBL" id="CP126446">
    <property type="protein sequence ID" value="WIG00124.1"/>
    <property type="molecule type" value="Genomic_DNA"/>
</dbReference>
<name>A0ABY8V3X5_9BACI</name>
<evidence type="ECO:0000313" key="2">
    <source>
        <dbReference type="Proteomes" id="UP001236652"/>
    </source>
</evidence>
<proteinExistence type="predicted"/>